<dbReference type="Gene3D" id="3.30.70.20">
    <property type="match status" value="1"/>
</dbReference>
<dbReference type="AlphaFoldDB" id="A0A381R9E9"/>
<dbReference type="EMBL" id="UINC01001683">
    <property type="protein sequence ID" value="SUZ86477.1"/>
    <property type="molecule type" value="Genomic_DNA"/>
</dbReference>
<evidence type="ECO:0000313" key="10">
    <source>
        <dbReference type="EMBL" id="SUZ86477.1"/>
    </source>
</evidence>
<dbReference type="SUPFAM" id="SSF54862">
    <property type="entry name" value="4Fe-4S ferredoxins"/>
    <property type="match status" value="1"/>
</dbReference>
<evidence type="ECO:0000256" key="7">
    <source>
        <dbReference type="ARBA" id="ARBA00023004"/>
    </source>
</evidence>
<keyword evidence="2" id="KW-0963">Cytoplasm</keyword>
<dbReference type="GO" id="GO:0051539">
    <property type="term" value="F:4 iron, 4 sulfur cluster binding"/>
    <property type="evidence" value="ECO:0007669"/>
    <property type="project" value="UniProtKB-KW"/>
</dbReference>
<evidence type="ECO:0000256" key="8">
    <source>
        <dbReference type="ARBA" id="ARBA00023014"/>
    </source>
</evidence>
<evidence type="ECO:0000256" key="6">
    <source>
        <dbReference type="ARBA" id="ARBA00023002"/>
    </source>
</evidence>
<evidence type="ECO:0000256" key="1">
    <source>
        <dbReference type="ARBA" id="ARBA00022485"/>
    </source>
</evidence>
<evidence type="ECO:0000256" key="3">
    <source>
        <dbReference type="ARBA" id="ARBA00022694"/>
    </source>
</evidence>
<dbReference type="PANTHER" id="PTHR30002">
    <property type="entry name" value="EPOXYQUEUOSINE REDUCTASE"/>
    <property type="match status" value="1"/>
</dbReference>
<dbReference type="GO" id="GO:0046872">
    <property type="term" value="F:metal ion binding"/>
    <property type="evidence" value="ECO:0007669"/>
    <property type="project" value="UniProtKB-KW"/>
</dbReference>
<keyword evidence="7" id="KW-0408">Iron</keyword>
<dbReference type="PROSITE" id="PS51379">
    <property type="entry name" value="4FE4S_FER_2"/>
    <property type="match status" value="1"/>
</dbReference>
<dbReference type="PROSITE" id="PS00198">
    <property type="entry name" value="4FE4S_FER_1"/>
    <property type="match status" value="1"/>
</dbReference>
<evidence type="ECO:0000256" key="5">
    <source>
        <dbReference type="ARBA" id="ARBA00022785"/>
    </source>
</evidence>
<dbReference type="Pfam" id="PF13484">
    <property type="entry name" value="Fer4_16"/>
    <property type="match status" value="1"/>
</dbReference>
<evidence type="ECO:0000259" key="9">
    <source>
        <dbReference type="PROSITE" id="PS51379"/>
    </source>
</evidence>
<dbReference type="Pfam" id="PF08331">
    <property type="entry name" value="QueG_DUF1730"/>
    <property type="match status" value="1"/>
</dbReference>
<reference evidence="10" key="1">
    <citation type="submission" date="2018-05" db="EMBL/GenBank/DDBJ databases">
        <authorList>
            <person name="Lanie J.A."/>
            <person name="Ng W.-L."/>
            <person name="Kazmierczak K.M."/>
            <person name="Andrzejewski T.M."/>
            <person name="Davidsen T.M."/>
            <person name="Wayne K.J."/>
            <person name="Tettelin H."/>
            <person name="Glass J.I."/>
            <person name="Rusch D."/>
            <person name="Podicherti R."/>
            <person name="Tsui H.-C.T."/>
            <person name="Winkler M.E."/>
        </authorList>
    </citation>
    <scope>NUCLEOTIDE SEQUENCE</scope>
</reference>
<keyword evidence="1" id="KW-0004">4Fe-4S</keyword>
<dbReference type="FunFam" id="3.30.70.20:FF:000017">
    <property type="entry name" value="Epoxyqueuosine reductase"/>
    <property type="match status" value="1"/>
</dbReference>
<evidence type="ECO:0000256" key="4">
    <source>
        <dbReference type="ARBA" id="ARBA00022723"/>
    </source>
</evidence>
<dbReference type="InterPro" id="IPR017896">
    <property type="entry name" value="4Fe4S_Fe-S-bd"/>
</dbReference>
<keyword evidence="6" id="KW-0560">Oxidoreductase</keyword>
<feature type="domain" description="4Fe-4S ferredoxin-type" evidence="9">
    <location>
        <begin position="179"/>
        <end position="211"/>
    </location>
</feature>
<dbReference type="InterPro" id="IPR004453">
    <property type="entry name" value="QueG"/>
</dbReference>
<accession>A0A381R9E9</accession>
<dbReference type="NCBIfam" id="TIGR00276">
    <property type="entry name" value="tRNA epoxyqueuosine(34) reductase QueG"/>
    <property type="match status" value="1"/>
</dbReference>
<dbReference type="InterPro" id="IPR017900">
    <property type="entry name" value="4Fe4S_Fe_S_CS"/>
</dbReference>
<dbReference type="PANTHER" id="PTHR30002:SF4">
    <property type="entry name" value="EPOXYQUEUOSINE REDUCTASE"/>
    <property type="match status" value="1"/>
</dbReference>
<keyword evidence="5" id="KW-0671">Queuosine biosynthesis</keyword>
<sequence length="352" mass="40071">MQDPSAVKKLIQGWSEELGFDGIGVAGIDINEDEKHLNEWLKNKFHGSMSYMEKHGLKRSRPDQLLPGTIRVISLKIHYFSRDIKKAQNLLENDGIGYISSYALGFDYHKTIRNKLKILIGKIREFSKLQGQNYFVDTAPVLERALARNAGLGWIGKNTNLIDKSNGSWFFLAEIFTDIPLPLDRPSKNHCGSCTACIDICPTQAIVGPYQLDARKCISYLTIENKESIPIGMRKSIGNRIFGCDDCQTICPWNKFAKTVNEQDFLPKTNLLNQPLERLFLWSEMEWKKNTQETALQRPGYLGWLRNIAVALGNAKTTERALSALKSRANEKSAMVREHVVWALEQHKEKMK</sequence>
<keyword evidence="4" id="KW-0479">Metal-binding</keyword>
<organism evidence="10">
    <name type="scientific">marine metagenome</name>
    <dbReference type="NCBI Taxonomy" id="408172"/>
    <lineage>
        <taxon>unclassified sequences</taxon>
        <taxon>metagenomes</taxon>
        <taxon>ecological metagenomes</taxon>
    </lineage>
</organism>
<dbReference type="InterPro" id="IPR013542">
    <property type="entry name" value="QueG_DUF1730"/>
</dbReference>
<dbReference type="GO" id="GO:0008616">
    <property type="term" value="P:tRNA queuosine(34) biosynthetic process"/>
    <property type="evidence" value="ECO:0007669"/>
    <property type="project" value="UniProtKB-KW"/>
</dbReference>
<dbReference type="HAMAP" id="MF_00916">
    <property type="entry name" value="QueG"/>
    <property type="match status" value="1"/>
</dbReference>
<protein>
    <recommendedName>
        <fullName evidence="9">4Fe-4S ferredoxin-type domain-containing protein</fullName>
    </recommendedName>
</protein>
<keyword evidence="8" id="KW-0411">Iron-sulfur</keyword>
<dbReference type="GO" id="GO:0052693">
    <property type="term" value="F:epoxyqueuosine reductase activity"/>
    <property type="evidence" value="ECO:0007669"/>
    <property type="project" value="TreeGrafter"/>
</dbReference>
<evidence type="ECO:0000256" key="2">
    <source>
        <dbReference type="ARBA" id="ARBA00022490"/>
    </source>
</evidence>
<gene>
    <name evidence="10" type="ORF">METZ01_LOCUS39331</name>
</gene>
<name>A0A381R9E9_9ZZZZ</name>
<keyword evidence="3" id="KW-0819">tRNA processing</keyword>
<proteinExistence type="inferred from homology"/>